<keyword evidence="5" id="KW-1185">Reference proteome</keyword>
<name>A0AAN7QKD2_9MYRT</name>
<comment type="caution">
    <text evidence="4">The sequence shown here is derived from an EMBL/GenBank/DDBJ whole genome shotgun (WGS) entry which is preliminary data.</text>
</comment>
<proteinExistence type="predicted"/>
<dbReference type="SMART" id="SM00360">
    <property type="entry name" value="RRM"/>
    <property type="match status" value="1"/>
</dbReference>
<dbReference type="SUPFAM" id="SSF54928">
    <property type="entry name" value="RNA-binding domain, RBD"/>
    <property type="match status" value="1"/>
</dbReference>
<reference evidence="4 5" key="1">
    <citation type="journal article" date="2023" name="Hortic Res">
        <title>Pangenome of water caltrop reveals structural variations and asymmetric subgenome divergence after allopolyploidization.</title>
        <authorList>
            <person name="Zhang X."/>
            <person name="Chen Y."/>
            <person name="Wang L."/>
            <person name="Yuan Y."/>
            <person name="Fang M."/>
            <person name="Shi L."/>
            <person name="Lu R."/>
            <person name="Comes H.P."/>
            <person name="Ma Y."/>
            <person name="Chen Y."/>
            <person name="Huang G."/>
            <person name="Zhou Y."/>
            <person name="Zheng Z."/>
            <person name="Qiu Y."/>
        </authorList>
    </citation>
    <scope>NUCLEOTIDE SEQUENCE [LARGE SCALE GENOMIC DNA]</scope>
    <source>
        <tissue evidence="4">Roots</tissue>
    </source>
</reference>
<dbReference type="InterPro" id="IPR035979">
    <property type="entry name" value="RBD_domain_sf"/>
</dbReference>
<evidence type="ECO:0000259" key="3">
    <source>
        <dbReference type="PROSITE" id="PS50102"/>
    </source>
</evidence>
<dbReference type="Gene3D" id="3.30.70.330">
    <property type="match status" value="1"/>
</dbReference>
<dbReference type="PANTHER" id="PTHR11176:SF49">
    <property type="entry name" value="RNA-BINDING PROTEIN ARP1 ISOFORM X1-RELATED"/>
    <property type="match status" value="1"/>
</dbReference>
<dbReference type="InterPro" id="IPR000504">
    <property type="entry name" value="RRM_dom"/>
</dbReference>
<accession>A0AAN7QKD2</accession>
<evidence type="ECO:0000256" key="1">
    <source>
        <dbReference type="ARBA" id="ARBA00022884"/>
    </source>
</evidence>
<protein>
    <recommendedName>
        <fullName evidence="3">RRM domain-containing protein</fullName>
    </recommendedName>
</protein>
<sequence>MVDRSDDGTGDTTFTKVFVGGLAWKTKRDTVRRYFEQFGEILEAVVISQKNTDRSKGYGFVTFRDPESARRACENQFPVIDGRRANCNLAFLGARRSRPTAASMEGTMNESSVIYHSKDQMNIQVLGKTNNAGMERFRQKPAAPSSSFDAHPVFFHQAIPHGSYPYSYSVAKSTPTSTAFRCPGGYSQDFFPVVYHGVYGGHQQQLLSHYITSGSGAGPHSHGFYLSYYPYYAHPGQYPKLVQYPLHPHQLRNTLGFSAIPHSASQLPIMTTARAMAVPSMTGMGLETEGSISEQKSSD</sequence>
<evidence type="ECO:0000313" key="5">
    <source>
        <dbReference type="Proteomes" id="UP001345219"/>
    </source>
</evidence>
<dbReference type="Pfam" id="PF00076">
    <property type="entry name" value="RRM_1"/>
    <property type="match status" value="1"/>
</dbReference>
<dbReference type="EMBL" id="JAXIOK010000005">
    <property type="protein sequence ID" value="KAK4770254.1"/>
    <property type="molecule type" value="Genomic_DNA"/>
</dbReference>
<dbReference type="PROSITE" id="PS50102">
    <property type="entry name" value="RRM"/>
    <property type="match status" value="1"/>
</dbReference>
<dbReference type="AlphaFoldDB" id="A0AAN7QKD2"/>
<gene>
    <name evidence="4" type="ORF">SAY87_030786</name>
</gene>
<dbReference type="InterPro" id="IPR012677">
    <property type="entry name" value="Nucleotide-bd_a/b_plait_sf"/>
</dbReference>
<dbReference type="GO" id="GO:0003723">
    <property type="term" value="F:RNA binding"/>
    <property type="evidence" value="ECO:0007669"/>
    <property type="project" value="UniProtKB-UniRule"/>
</dbReference>
<dbReference type="Proteomes" id="UP001345219">
    <property type="component" value="Chromosome 24"/>
</dbReference>
<organism evidence="4 5">
    <name type="scientific">Trapa incisa</name>
    <dbReference type="NCBI Taxonomy" id="236973"/>
    <lineage>
        <taxon>Eukaryota</taxon>
        <taxon>Viridiplantae</taxon>
        <taxon>Streptophyta</taxon>
        <taxon>Embryophyta</taxon>
        <taxon>Tracheophyta</taxon>
        <taxon>Spermatophyta</taxon>
        <taxon>Magnoliopsida</taxon>
        <taxon>eudicotyledons</taxon>
        <taxon>Gunneridae</taxon>
        <taxon>Pentapetalae</taxon>
        <taxon>rosids</taxon>
        <taxon>malvids</taxon>
        <taxon>Myrtales</taxon>
        <taxon>Lythraceae</taxon>
        <taxon>Trapa</taxon>
    </lineage>
</organism>
<dbReference type="PANTHER" id="PTHR11176">
    <property type="entry name" value="BOULE-RELATED"/>
    <property type="match status" value="1"/>
</dbReference>
<keyword evidence="1 2" id="KW-0694">RNA-binding</keyword>
<feature type="domain" description="RRM" evidence="3">
    <location>
        <begin position="15"/>
        <end position="92"/>
    </location>
</feature>
<evidence type="ECO:0000256" key="2">
    <source>
        <dbReference type="PROSITE-ProRule" id="PRU00176"/>
    </source>
</evidence>
<evidence type="ECO:0000313" key="4">
    <source>
        <dbReference type="EMBL" id="KAK4770254.1"/>
    </source>
</evidence>